<name>A0ABU7TIW9_9HYPH</name>
<accession>A0ABU7TIW9</accession>
<protein>
    <submittedName>
        <fullName evidence="1">Uncharacterized protein</fullName>
    </submittedName>
</protein>
<evidence type="ECO:0000313" key="1">
    <source>
        <dbReference type="EMBL" id="MEE7489561.1"/>
    </source>
</evidence>
<sequence>MSDVPDQKRKTIADSVLARLSTFALGVGLYEGIARSVVEKAVADMPEASVEQIAAAARMMMLFISG</sequence>
<dbReference type="Proteomes" id="UP001355206">
    <property type="component" value="Unassembled WGS sequence"/>
</dbReference>
<comment type="caution">
    <text evidence="1">The sequence shown here is derived from an EMBL/GenBank/DDBJ whole genome shotgun (WGS) entry which is preliminary data.</text>
</comment>
<evidence type="ECO:0000313" key="2">
    <source>
        <dbReference type="Proteomes" id="UP001355206"/>
    </source>
</evidence>
<gene>
    <name evidence="1" type="ORF">MOTC310_03380</name>
</gene>
<proteinExistence type="predicted"/>
<keyword evidence="2" id="KW-1185">Reference proteome</keyword>
<reference evidence="1 2" key="1">
    <citation type="journal article" date="2012" name="Genet. Mol. Biol.">
        <title>Analysis of 16S rRNA and mxaF genes revealing insights into Methylobacterium niche-specific plant association.</title>
        <authorList>
            <person name="Dourado M.N."/>
            <person name="Andreote F.D."/>
            <person name="Dini-Andreote F."/>
            <person name="Conti R."/>
            <person name="Araujo J.M."/>
            <person name="Araujo W.L."/>
        </authorList>
    </citation>
    <scope>NUCLEOTIDE SEQUENCE [LARGE SCALE GENOMIC DNA]</scope>
    <source>
        <strain evidence="1 2">TC3-10</strain>
    </source>
</reference>
<organism evidence="1 2">
    <name type="scientific">Methylobacterium oryzae</name>
    <dbReference type="NCBI Taxonomy" id="334852"/>
    <lineage>
        <taxon>Bacteria</taxon>
        <taxon>Pseudomonadati</taxon>
        <taxon>Pseudomonadota</taxon>
        <taxon>Alphaproteobacteria</taxon>
        <taxon>Hyphomicrobiales</taxon>
        <taxon>Methylobacteriaceae</taxon>
        <taxon>Methylobacterium</taxon>
    </lineage>
</organism>
<dbReference type="RefSeq" id="WP_331300805.1">
    <property type="nucleotide sequence ID" value="NZ_MLCA01000001.1"/>
</dbReference>
<dbReference type="EMBL" id="MLCA01000001">
    <property type="protein sequence ID" value="MEE7489561.1"/>
    <property type="molecule type" value="Genomic_DNA"/>
</dbReference>